<feature type="domain" description="DUF6699" evidence="2">
    <location>
        <begin position="177"/>
        <end position="307"/>
    </location>
</feature>
<keyword evidence="4" id="KW-1185">Reference proteome</keyword>
<dbReference type="InterPro" id="IPR046522">
    <property type="entry name" value="DUF6699"/>
</dbReference>
<name>A0A409VJU2_9AGAR</name>
<dbReference type="EMBL" id="NHTK01006041">
    <property type="protein sequence ID" value="PPQ66518.1"/>
    <property type="molecule type" value="Genomic_DNA"/>
</dbReference>
<feature type="region of interest" description="Disordered" evidence="1">
    <location>
        <begin position="1"/>
        <end position="155"/>
    </location>
</feature>
<dbReference type="OrthoDB" id="3172906at2759"/>
<dbReference type="Proteomes" id="UP000284842">
    <property type="component" value="Unassembled WGS sequence"/>
</dbReference>
<evidence type="ECO:0000259" key="2">
    <source>
        <dbReference type="Pfam" id="PF20415"/>
    </source>
</evidence>
<feature type="compositionally biased region" description="Low complexity" evidence="1">
    <location>
        <begin position="91"/>
        <end position="137"/>
    </location>
</feature>
<comment type="caution">
    <text evidence="3">The sequence shown here is derived from an EMBL/GenBank/DDBJ whole genome shotgun (WGS) entry which is preliminary data.</text>
</comment>
<evidence type="ECO:0000313" key="4">
    <source>
        <dbReference type="Proteomes" id="UP000284842"/>
    </source>
</evidence>
<evidence type="ECO:0000256" key="1">
    <source>
        <dbReference type="SAM" id="MobiDB-lite"/>
    </source>
</evidence>
<gene>
    <name evidence="3" type="ORF">CVT24_007069</name>
</gene>
<organism evidence="3 4">
    <name type="scientific">Panaeolus cyanescens</name>
    <dbReference type="NCBI Taxonomy" id="181874"/>
    <lineage>
        <taxon>Eukaryota</taxon>
        <taxon>Fungi</taxon>
        <taxon>Dikarya</taxon>
        <taxon>Basidiomycota</taxon>
        <taxon>Agaricomycotina</taxon>
        <taxon>Agaricomycetes</taxon>
        <taxon>Agaricomycetidae</taxon>
        <taxon>Agaricales</taxon>
        <taxon>Agaricineae</taxon>
        <taxon>Galeropsidaceae</taxon>
        <taxon>Panaeolus</taxon>
    </lineage>
</organism>
<proteinExistence type="predicted"/>
<evidence type="ECO:0000313" key="3">
    <source>
        <dbReference type="EMBL" id="PPQ66518.1"/>
    </source>
</evidence>
<protein>
    <recommendedName>
        <fullName evidence="2">DUF6699 domain-containing protein</fullName>
    </recommendedName>
</protein>
<accession>A0A409VJU2</accession>
<dbReference type="AlphaFoldDB" id="A0A409VJU2"/>
<dbReference type="Pfam" id="PF20415">
    <property type="entry name" value="DUF6699"/>
    <property type="match status" value="1"/>
</dbReference>
<sequence length="321" mass="34478">MTSRAKPKRVSFSASDQIIAAPSPTASSGSEPDPEELAHRMKHLGLDAAAHESHTKPPHYGPASDKRSSPSRGSVPVPPTPVLKPRELPADDASQSRALSARSSHASSSSPGSTASSLSPHHASPSTHLPPSSSAHAISTAKRTNSPPSKPKNSIAEEEEVALILSTRLTSGDPWGWDLTIDPLTQGIRVSRMIQKEGHLPAAFSVRSQGPYRGQVKIKHHALPWSLVIRPREGAECVTVHDVLDALYVFLHKRVSDADLAAEGKQRQSQIVQTAMDRTRRSTPEVRRIDWLSGSTMFSGLSLGKDGETVILLTSPSRRSS</sequence>
<reference evidence="3 4" key="1">
    <citation type="journal article" date="2018" name="Evol. Lett.">
        <title>Horizontal gene cluster transfer increased hallucinogenic mushroom diversity.</title>
        <authorList>
            <person name="Reynolds H.T."/>
            <person name="Vijayakumar V."/>
            <person name="Gluck-Thaler E."/>
            <person name="Korotkin H.B."/>
            <person name="Matheny P.B."/>
            <person name="Slot J.C."/>
        </authorList>
    </citation>
    <scope>NUCLEOTIDE SEQUENCE [LARGE SCALE GENOMIC DNA]</scope>
    <source>
        <strain evidence="3 4">2629</strain>
    </source>
</reference>
<dbReference type="InParanoid" id="A0A409VJU2"/>